<accession>A0AA35SPK3</accession>
<dbReference type="Proteomes" id="UP001174909">
    <property type="component" value="Unassembled WGS sequence"/>
</dbReference>
<evidence type="ECO:0000313" key="4">
    <source>
        <dbReference type="Proteomes" id="UP001174909"/>
    </source>
</evidence>
<evidence type="ECO:0000313" key="3">
    <source>
        <dbReference type="EMBL" id="CAI8033643.1"/>
    </source>
</evidence>
<proteinExistence type="predicted"/>
<protein>
    <submittedName>
        <fullName evidence="3">Uncharacterized protein</fullName>
    </submittedName>
</protein>
<feature type="transmembrane region" description="Helical" evidence="2">
    <location>
        <begin position="16"/>
        <end position="41"/>
    </location>
</feature>
<feature type="non-terminal residue" evidence="3">
    <location>
        <position position="114"/>
    </location>
</feature>
<evidence type="ECO:0000256" key="2">
    <source>
        <dbReference type="SAM" id="Phobius"/>
    </source>
</evidence>
<keyword evidence="2" id="KW-0472">Membrane</keyword>
<reference evidence="3" key="1">
    <citation type="submission" date="2023-03" db="EMBL/GenBank/DDBJ databases">
        <authorList>
            <person name="Steffen K."/>
            <person name="Cardenas P."/>
        </authorList>
    </citation>
    <scope>NUCLEOTIDE SEQUENCE</scope>
</reference>
<name>A0AA35SPK3_GEOBA</name>
<comment type="caution">
    <text evidence="3">The sequence shown here is derived from an EMBL/GenBank/DDBJ whole genome shotgun (WGS) entry which is preliminary data.</text>
</comment>
<feature type="region of interest" description="Disordered" evidence="1">
    <location>
        <begin position="52"/>
        <end position="74"/>
    </location>
</feature>
<evidence type="ECO:0000256" key="1">
    <source>
        <dbReference type="SAM" id="MobiDB-lite"/>
    </source>
</evidence>
<dbReference type="EMBL" id="CASHTH010002682">
    <property type="protein sequence ID" value="CAI8033643.1"/>
    <property type="molecule type" value="Genomic_DNA"/>
</dbReference>
<sequence>DSEGGDTDGADTSISFGALIGGAVGIFLVSIAAGILIAFVAHKCRENMKKKSESGAVNAGYNPPLSPPTPNYSAAVGDPATRVNVAYSNREPATAINAAYHYDTTNQTVQYDYI</sequence>
<keyword evidence="2" id="KW-1133">Transmembrane helix</keyword>
<keyword evidence="2" id="KW-0812">Transmembrane</keyword>
<organism evidence="3 4">
    <name type="scientific">Geodia barretti</name>
    <name type="common">Barrett's horny sponge</name>
    <dbReference type="NCBI Taxonomy" id="519541"/>
    <lineage>
        <taxon>Eukaryota</taxon>
        <taxon>Metazoa</taxon>
        <taxon>Porifera</taxon>
        <taxon>Demospongiae</taxon>
        <taxon>Heteroscleromorpha</taxon>
        <taxon>Tetractinellida</taxon>
        <taxon>Astrophorina</taxon>
        <taxon>Geodiidae</taxon>
        <taxon>Geodia</taxon>
    </lineage>
</organism>
<gene>
    <name evidence="3" type="ORF">GBAR_LOCUS18978</name>
</gene>
<keyword evidence="4" id="KW-1185">Reference proteome</keyword>
<dbReference type="AlphaFoldDB" id="A0AA35SPK3"/>